<gene>
    <name evidence="2" type="ORF">CKF48_11460</name>
</gene>
<protein>
    <recommendedName>
        <fullName evidence="1">Thioredoxin domain-containing protein</fullName>
    </recommendedName>
</protein>
<dbReference type="Pfam" id="PF00085">
    <property type="entry name" value="Thioredoxin"/>
    <property type="match status" value="1"/>
</dbReference>
<dbReference type="SUPFAM" id="SSF52833">
    <property type="entry name" value="Thioredoxin-like"/>
    <property type="match status" value="1"/>
</dbReference>
<keyword evidence="3" id="KW-1185">Reference proteome</keyword>
<sequence length="109" mass="12997">MNKHLELKSIKEVRAFIQENNFALLYIWSDQCSVCHALYPKLFESVKDYQKIKLGKVNYQVVSEIAGEFLVFSVPTIILFKEGKEYLREGRFMRVQEFNKQLKHLNFMM</sequence>
<feature type="domain" description="Thioredoxin" evidence="1">
    <location>
        <begin position="15"/>
        <end position="85"/>
    </location>
</feature>
<evidence type="ECO:0000313" key="3">
    <source>
        <dbReference type="Proteomes" id="UP000215137"/>
    </source>
</evidence>
<evidence type="ECO:0000313" key="2">
    <source>
        <dbReference type="EMBL" id="ASV67871.1"/>
    </source>
</evidence>
<name>A0A248TI71_9BACI</name>
<reference evidence="2 3" key="1">
    <citation type="submission" date="2017-08" db="EMBL/GenBank/DDBJ databases">
        <title>Complete Genome Sequence of Bacillus kochii Oregon-R-modENCODE STRAIN BDGP4, isolated from Drosophila melanogaster gut.</title>
        <authorList>
            <person name="Wan K.H."/>
            <person name="Yu C."/>
            <person name="Park S."/>
            <person name="Hammonds A.S."/>
            <person name="Booth B.W."/>
            <person name="Celniker S.E."/>
        </authorList>
    </citation>
    <scope>NUCLEOTIDE SEQUENCE [LARGE SCALE GENOMIC DNA]</scope>
    <source>
        <strain evidence="2 3">BDGP4</strain>
    </source>
</reference>
<dbReference type="Proteomes" id="UP000215137">
    <property type="component" value="Chromosome"/>
</dbReference>
<accession>A0A248TI71</accession>
<organism evidence="2 3">
    <name type="scientific">Cytobacillus kochii</name>
    <dbReference type="NCBI Taxonomy" id="859143"/>
    <lineage>
        <taxon>Bacteria</taxon>
        <taxon>Bacillati</taxon>
        <taxon>Bacillota</taxon>
        <taxon>Bacilli</taxon>
        <taxon>Bacillales</taxon>
        <taxon>Bacillaceae</taxon>
        <taxon>Cytobacillus</taxon>
    </lineage>
</organism>
<dbReference type="InterPro" id="IPR013766">
    <property type="entry name" value="Thioredoxin_domain"/>
</dbReference>
<dbReference type="EMBL" id="CP022983">
    <property type="protein sequence ID" value="ASV67871.1"/>
    <property type="molecule type" value="Genomic_DNA"/>
</dbReference>
<dbReference type="Gene3D" id="3.40.30.10">
    <property type="entry name" value="Glutaredoxin"/>
    <property type="match status" value="1"/>
</dbReference>
<dbReference type="CDD" id="cd02947">
    <property type="entry name" value="TRX_family"/>
    <property type="match status" value="1"/>
</dbReference>
<dbReference type="AlphaFoldDB" id="A0A248TI71"/>
<dbReference type="KEGG" id="bko:CKF48_11460"/>
<proteinExistence type="predicted"/>
<evidence type="ECO:0000259" key="1">
    <source>
        <dbReference type="Pfam" id="PF00085"/>
    </source>
</evidence>
<dbReference type="RefSeq" id="WP_095371440.1">
    <property type="nucleotide sequence ID" value="NZ_CP022983.1"/>
</dbReference>
<dbReference type="InterPro" id="IPR036249">
    <property type="entry name" value="Thioredoxin-like_sf"/>
</dbReference>
<dbReference type="OrthoDB" id="411356at2"/>